<proteinExistence type="predicted"/>
<gene>
    <name evidence="2" type="ORF">ATNIH1004_009275</name>
</gene>
<dbReference type="VEuPathDB" id="FungiDB:EYZ11_008379"/>
<accession>A0A5M9MI95</accession>
<dbReference type="OrthoDB" id="4207386at2759"/>
<comment type="caution">
    <text evidence="2">The sequence shown here is derived from an EMBL/GenBank/DDBJ whole genome shotgun (WGS) entry which is preliminary data.</text>
</comment>
<feature type="compositionally biased region" description="Basic and acidic residues" evidence="1">
    <location>
        <begin position="301"/>
        <end position="310"/>
    </location>
</feature>
<dbReference type="AlphaFoldDB" id="A0A5M9MI95"/>
<evidence type="ECO:0000313" key="3">
    <source>
        <dbReference type="Proteomes" id="UP000324241"/>
    </source>
</evidence>
<dbReference type="EMBL" id="QUQM01000006">
    <property type="protein sequence ID" value="KAA8645064.1"/>
    <property type="molecule type" value="Genomic_DNA"/>
</dbReference>
<evidence type="ECO:0000256" key="1">
    <source>
        <dbReference type="SAM" id="MobiDB-lite"/>
    </source>
</evidence>
<evidence type="ECO:0000313" key="2">
    <source>
        <dbReference type="EMBL" id="KAA8645064.1"/>
    </source>
</evidence>
<sequence>MSTNIPRYFPPPRGYRTRWDGPTGFTRRDKEEGPYGIFIETDMSDAAIPLSEYDDISPIVSLWESANRDIHSLLWGDQPEREVAAMRLRDLNLDIRAVTGFFGLGIIEIQNWYNAGQELFKAVRDFHMYGSTARFEDVRDFIWERIQIMHYPTEWRVKFDDFAWKIDSCAGYVAKIRETQPVDTDDSVFNEWLLENLPQPNIPPPSYEHSQMVDVQGPAALRSQTDEQNRGSATAASQVVANTGNSREAINRRPVRQRSSRRVVTRQTQPIPATARPVPSLRRSAPSRRPEINPRGAGSRRRADERNQPS</sequence>
<dbReference type="Proteomes" id="UP000324241">
    <property type="component" value="Unassembled WGS sequence"/>
</dbReference>
<dbReference type="RefSeq" id="XP_033424425.1">
    <property type="nucleotide sequence ID" value="XM_033573873.1"/>
</dbReference>
<protein>
    <submittedName>
        <fullName evidence="2">Uncharacterized protein</fullName>
    </submittedName>
</protein>
<organism evidence="2 3">
    <name type="scientific">Aspergillus tanneri</name>
    <dbReference type="NCBI Taxonomy" id="1220188"/>
    <lineage>
        <taxon>Eukaryota</taxon>
        <taxon>Fungi</taxon>
        <taxon>Dikarya</taxon>
        <taxon>Ascomycota</taxon>
        <taxon>Pezizomycotina</taxon>
        <taxon>Eurotiomycetes</taxon>
        <taxon>Eurotiomycetidae</taxon>
        <taxon>Eurotiales</taxon>
        <taxon>Aspergillaceae</taxon>
        <taxon>Aspergillus</taxon>
        <taxon>Aspergillus subgen. Circumdati</taxon>
    </lineage>
</organism>
<reference evidence="2 3" key="1">
    <citation type="submission" date="2019-08" db="EMBL/GenBank/DDBJ databases">
        <title>The genome sequence of a newly discovered highly antifungal drug resistant Aspergillus species, Aspergillus tanneri NIH 1004.</title>
        <authorList>
            <person name="Mounaud S."/>
            <person name="Singh I."/>
            <person name="Joardar V."/>
            <person name="Pakala S."/>
            <person name="Pakala S."/>
            <person name="Venepally P."/>
            <person name="Chung J.K."/>
            <person name="Losada L."/>
            <person name="Nierman W.C."/>
        </authorList>
    </citation>
    <scope>NUCLEOTIDE SEQUENCE [LARGE SCALE GENOMIC DNA]</scope>
    <source>
        <strain evidence="2 3">NIH1004</strain>
    </source>
</reference>
<dbReference type="GeneID" id="54331977"/>
<feature type="compositionally biased region" description="Polar residues" evidence="1">
    <location>
        <begin position="230"/>
        <end position="248"/>
    </location>
</feature>
<feature type="region of interest" description="Disordered" evidence="1">
    <location>
        <begin position="222"/>
        <end position="310"/>
    </location>
</feature>
<name>A0A5M9MI95_9EURO</name>
<feature type="compositionally biased region" description="Basic residues" evidence="1">
    <location>
        <begin position="253"/>
        <end position="264"/>
    </location>
</feature>